<feature type="domain" description="Periplasmic binding protein" evidence="10">
    <location>
        <begin position="44"/>
        <end position="326"/>
    </location>
</feature>
<proteinExistence type="predicted"/>
<dbReference type="RefSeq" id="WP_022748523.1">
    <property type="nucleotide sequence ID" value="NC_022571.1"/>
</dbReference>
<dbReference type="InterPro" id="IPR044085">
    <property type="entry name" value="MglB-like_PBP1"/>
</dbReference>
<evidence type="ECO:0000256" key="9">
    <source>
        <dbReference type="ARBA" id="ARBA00034344"/>
    </source>
</evidence>
<dbReference type="AlphaFoldDB" id="U5MVX6"/>
<sequence length="352" mass="39343">MKKIIKTLIFIVITILFTGQLINVTQTSIYAEVPNSNTKTPVNIAVFLYDLNDKWINLVKQNLENIQKEHNSEVNFTFFDAKGNQLIQNQDIDNVLKQRFDALIINFADIRSDSISDIITRITKRNIPLIILGDPTESLLNLVKLNNKAIFISSDNEQCGNLQGQIIVNEWNHNKASIDKNNDNILQYIMLRGRNNNVAADIRTKYSISAINNAGIKTEKIETAYGGWDEETAKTAIESLFLTYNDKIEAIISNNDAMAIGAVKALQKYGFNNGNKEKTIPIVGADGIPEAIDLIKKGFMTGTTIQDPNATAKALYKVGLNLSLGKYALEDTDYKFDSTGITIRLPFAEYKP</sequence>
<accession>U5MVX6</accession>
<organism evidence="11 12">
    <name type="scientific">Clostridium saccharobutylicum DSM 13864</name>
    <dbReference type="NCBI Taxonomy" id="1345695"/>
    <lineage>
        <taxon>Bacteria</taxon>
        <taxon>Bacillati</taxon>
        <taxon>Bacillota</taxon>
        <taxon>Clostridia</taxon>
        <taxon>Eubacteriales</taxon>
        <taxon>Clostridiaceae</taxon>
        <taxon>Clostridium</taxon>
    </lineage>
</organism>
<evidence type="ECO:0000256" key="7">
    <source>
        <dbReference type="ARBA" id="ARBA00022837"/>
    </source>
</evidence>
<dbReference type="Gene3D" id="3.40.50.2300">
    <property type="match status" value="2"/>
</dbReference>
<keyword evidence="4" id="KW-0479">Metal-binding</keyword>
<evidence type="ECO:0000256" key="2">
    <source>
        <dbReference type="ARBA" id="ARBA00022448"/>
    </source>
</evidence>
<dbReference type="InterPro" id="IPR028082">
    <property type="entry name" value="Peripla_BP_I"/>
</dbReference>
<keyword evidence="12" id="KW-1185">Reference proteome</keyword>
<dbReference type="GeneID" id="55476045"/>
<dbReference type="PANTHER" id="PTHR30036:SF2">
    <property type="entry name" value="D-GALACTOSE_METHYL-GALACTOSIDE BINDING PERIPLASMIC PROTEIN MGLB"/>
    <property type="match status" value="1"/>
</dbReference>
<dbReference type="InterPro" id="IPR025997">
    <property type="entry name" value="SBP_2_dom"/>
</dbReference>
<name>U5MVX6_CLOSA</name>
<dbReference type="SUPFAM" id="SSF53822">
    <property type="entry name" value="Periplasmic binding protein-like I"/>
    <property type="match status" value="1"/>
</dbReference>
<evidence type="ECO:0000256" key="6">
    <source>
        <dbReference type="ARBA" id="ARBA00022764"/>
    </source>
</evidence>
<evidence type="ECO:0000256" key="3">
    <source>
        <dbReference type="ARBA" id="ARBA00022597"/>
    </source>
</evidence>
<dbReference type="KEGG" id="csb:CLSA_c37370"/>
<evidence type="ECO:0000256" key="1">
    <source>
        <dbReference type="ARBA" id="ARBA00004196"/>
    </source>
</evidence>
<dbReference type="OrthoDB" id="9769193at2"/>
<dbReference type="InterPro" id="IPR050555">
    <property type="entry name" value="Bact_Solute-Bind_Prot2"/>
</dbReference>
<dbReference type="Pfam" id="PF13407">
    <property type="entry name" value="Peripla_BP_4"/>
    <property type="match status" value="1"/>
</dbReference>
<keyword evidence="6" id="KW-0574">Periplasm</keyword>
<reference evidence="11 12" key="1">
    <citation type="journal article" date="2013" name="Genome Announc.">
        <title>Complete Genome Sequence of the Solvent Producer Clostridium saccharobutylicum NCP262 (DSM 13864).</title>
        <authorList>
            <person name="Poehlein A."/>
            <person name="Hartwich K."/>
            <person name="Krabben P."/>
            <person name="Ehrenreich A."/>
            <person name="Liebl W."/>
            <person name="Durre P."/>
            <person name="Gottschalk G."/>
            <person name="Daniel R."/>
        </authorList>
    </citation>
    <scope>NUCLEOTIDE SEQUENCE [LARGE SCALE GENOMIC DNA]</scope>
    <source>
        <strain evidence="11">DSM 13864</strain>
    </source>
</reference>
<evidence type="ECO:0000256" key="8">
    <source>
        <dbReference type="ARBA" id="ARBA00034323"/>
    </source>
</evidence>
<keyword evidence="2" id="KW-0813">Transport</keyword>
<dbReference type="PANTHER" id="PTHR30036">
    <property type="entry name" value="D-XYLOSE-BINDING PERIPLASMIC PROTEIN"/>
    <property type="match status" value="1"/>
</dbReference>
<dbReference type="EMBL" id="CP006721">
    <property type="protein sequence ID" value="AGX44698.1"/>
    <property type="molecule type" value="Genomic_DNA"/>
</dbReference>
<evidence type="ECO:0000313" key="12">
    <source>
        <dbReference type="Proteomes" id="UP000017118"/>
    </source>
</evidence>
<dbReference type="Proteomes" id="UP000017118">
    <property type="component" value="Chromosome"/>
</dbReference>
<dbReference type="GO" id="GO:0030288">
    <property type="term" value="C:outer membrane-bounded periplasmic space"/>
    <property type="evidence" value="ECO:0007669"/>
    <property type="project" value="TreeGrafter"/>
</dbReference>
<comment type="subcellular location">
    <subcellularLocation>
        <location evidence="1">Cell envelope</location>
    </subcellularLocation>
</comment>
<evidence type="ECO:0000259" key="10">
    <source>
        <dbReference type="Pfam" id="PF13407"/>
    </source>
</evidence>
<keyword evidence="5" id="KW-0732">Signal</keyword>
<dbReference type="HOGENOM" id="CLU_037628_3_1_9"/>
<comment type="subunit">
    <text evidence="8">The ABC transporter complex is composed of one ATP-binding protein (MglA), two transmembrane proteins (MglC) and a solute-binding protein (MglB).</text>
</comment>
<dbReference type="GO" id="GO:0046872">
    <property type="term" value="F:metal ion binding"/>
    <property type="evidence" value="ECO:0007669"/>
    <property type="project" value="UniProtKB-KW"/>
</dbReference>
<dbReference type="PATRIC" id="fig|1345695.10.peg.839"/>
<evidence type="ECO:0000313" key="11">
    <source>
        <dbReference type="EMBL" id="AGX44698.1"/>
    </source>
</evidence>
<dbReference type="GO" id="GO:0030246">
    <property type="term" value="F:carbohydrate binding"/>
    <property type="evidence" value="ECO:0007669"/>
    <property type="project" value="InterPro"/>
</dbReference>
<dbReference type="eggNOG" id="COG1879">
    <property type="taxonomic scope" value="Bacteria"/>
</dbReference>
<evidence type="ECO:0000256" key="5">
    <source>
        <dbReference type="ARBA" id="ARBA00022729"/>
    </source>
</evidence>
<keyword evidence="3" id="KW-0762">Sugar transport</keyword>
<keyword evidence="7" id="KW-0106">Calcium</keyword>
<dbReference type="CDD" id="cd01539">
    <property type="entry name" value="PBP1_GGBP"/>
    <property type="match status" value="1"/>
</dbReference>
<evidence type="ECO:0000256" key="4">
    <source>
        <dbReference type="ARBA" id="ARBA00022723"/>
    </source>
</evidence>
<protein>
    <recommendedName>
        <fullName evidence="9">D-galactose/methyl-galactoside binding periplasmic protein MglB</fullName>
    </recommendedName>
</protein>
<gene>
    <name evidence="11" type="primary">mglB13</name>
    <name evidence="11" type="ORF">CLSA_c37370</name>
</gene>